<dbReference type="AlphaFoldDB" id="A0AAE0HMM7"/>
<dbReference type="GeneID" id="87838492"/>
<protein>
    <recommendedName>
        <fullName evidence="5">Pentatricopeptide repeat protein</fullName>
    </recommendedName>
</protein>
<feature type="region of interest" description="Disordered" evidence="2">
    <location>
        <begin position="38"/>
        <end position="66"/>
    </location>
</feature>
<evidence type="ECO:0000313" key="3">
    <source>
        <dbReference type="EMBL" id="KAK3299007.1"/>
    </source>
</evidence>
<dbReference type="Gene3D" id="1.25.40.10">
    <property type="entry name" value="Tetratricopeptide repeat domain"/>
    <property type="match status" value="2"/>
</dbReference>
<name>A0AAE0HMM7_9PEZI</name>
<dbReference type="PANTHER" id="PTHR47939">
    <property type="entry name" value="MEMBRANE-ASSOCIATED SALT-INDUCIBLE PROTEIN-LIKE"/>
    <property type="match status" value="1"/>
</dbReference>
<feature type="compositionally biased region" description="Low complexity" evidence="2">
    <location>
        <begin position="39"/>
        <end position="49"/>
    </location>
</feature>
<evidence type="ECO:0000256" key="1">
    <source>
        <dbReference type="ARBA" id="ARBA00022737"/>
    </source>
</evidence>
<dbReference type="InterPro" id="IPR050667">
    <property type="entry name" value="PPR-containing_protein"/>
</dbReference>
<dbReference type="RefSeq" id="XP_062662521.1">
    <property type="nucleotide sequence ID" value="XM_062801544.1"/>
</dbReference>
<sequence>MPPRTFALDLSSRCSSYVCKSCLDSLRPVNASFRPWLARPSSSRSATRRPQPPPRMPRQAEGKPDPAELQRILTEEFERGPDSPASTSENGLDVKFFDQEAPGRIRRLRDNDEFGVVAGGLDSEVETAINDLEKKMISTVKMLERMEVQGGQSGQEKADKLRQQFKKTIGVQYKDKTGPAAEAHRLMHIPRFTGPRQRHVTNLNTFLARNDVVKGGIPRDRDVAECWKYYSAARRSLASAWQNVPQEVWNYLWMILSWKGEGVQNPNRMQHVYILAKDMQAAGVPLRDSQQLLAMEAMFIDGWQEEAIEVWKKGVVTLGSKPETFKDYWELGVRMCSLHGDTERAQKAADTLLKSSHPPNPRILLPITRALAAKKATADQAWESYTNMRTLLGETMTIEDYDEVIAMFLTSDCVEYALQAFVDMMFSRAIDIRGKTRLPLRVANHFFIGKWLKRLIGAGDLEGAYKVVVYVQSRGITPSPIQVNGLIAAWLRSGSAENVEKADALAWDMIHARLDFVKLRQRQDVVGSHEADGTSVTQKADAEPGFIYYPTRATAETFSIIAENYCSRGLHDRLQKLFDVLEQAQIGPDSFLMNQIIRSYSLHGEAAEAVNLYHVMTEEQHIRPDGHTFLTLFNSLSVNRLIQRDPILTKQDIATARRFFRDMIRAEWTFDSPDTLVQLPRTVLFSMLKAKDFRGMIVAARAMRELFAFHPTEALLIEMATGAGSLQVKTKRNMQRLVGGRHTIGILMKKHRTELIQAGHPGVEMTEEEQVNELHDVLEKLVLHKAGALDMAPEEVRPLLEEAAEEMGVYDIVFKKDPDQIAKHRKLDKRMPGFELM</sequence>
<keyword evidence="1" id="KW-0677">Repeat</keyword>
<reference evidence="3" key="2">
    <citation type="submission" date="2023-06" db="EMBL/GenBank/DDBJ databases">
        <authorList>
            <consortium name="Lawrence Berkeley National Laboratory"/>
            <person name="Haridas S."/>
            <person name="Hensen N."/>
            <person name="Bonometti L."/>
            <person name="Westerberg I."/>
            <person name="Brannstrom I.O."/>
            <person name="Guillou S."/>
            <person name="Cros-Aarteil S."/>
            <person name="Calhoun S."/>
            <person name="Kuo A."/>
            <person name="Mondo S."/>
            <person name="Pangilinan J."/>
            <person name="Riley R."/>
            <person name="Labutti K."/>
            <person name="Andreopoulos B."/>
            <person name="Lipzen A."/>
            <person name="Chen C."/>
            <person name="Yanf M."/>
            <person name="Daum C."/>
            <person name="Ng V."/>
            <person name="Clum A."/>
            <person name="Steindorff A."/>
            <person name="Ohm R."/>
            <person name="Martin F."/>
            <person name="Silar P."/>
            <person name="Natvig D."/>
            <person name="Lalanne C."/>
            <person name="Gautier V."/>
            <person name="Ament-Velasquez S.L."/>
            <person name="Kruys A."/>
            <person name="Hutchinson M.I."/>
            <person name="Powell A.J."/>
            <person name="Barry K."/>
            <person name="Miller A.N."/>
            <person name="Grigoriev I.V."/>
            <person name="Debuchy R."/>
            <person name="Gladieux P."/>
            <person name="Thoren M.H."/>
            <person name="Johannesson H."/>
        </authorList>
    </citation>
    <scope>NUCLEOTIDE SEQUENCE</scope>
    <source>
        <strain evidence="3">CBS 168.71</strain>
    </source>
</reference>
<dbReference type="PANTHER" id="PTHR47939:SF13">
    <property type="entry name" value="OS03G0201400 PROTEIN"/>
    <property type="match status" value="1"/>
</dbReference>
<dbReference type="Proteomes" id="UP001278766">
    <property type="component" value="Unassembled WGS sequence"/>
</dbReference>
<reference evidence="3" key="1">
    <citation type="journal article" date="2023" name="Mol. Phylogenet. Evol.">
        <title>Genome-scale phylogeny and comparative genomics of the fungal order Sordariales.</title>
        <authorList>
            <person name="Hensen N."/>
            <person name="Bonometti L."/>
            <person name="Westerberg I."/>
            <person name="Brannstrom I.O."/>
            <person name="Guillou S."/>
            <person name="Cros-Aarteil S."/>
            <person name="Calhoun S."/>
            <person name="Haridas S."/>
            <person name="Kuo A."/>
            <person name="Mondo S."/>
            <person name="Pangilinan J."/>
            <person name="Riley R."/>
            <person name="LaButti K."/>
            <person name="Andreopoulos B."/>
            <person name="Lipzen A."/>
            <person name="Chen C."/>
            <person name="Yan M."/>
            <person name="Daum C."/>
            <person name="Ng V."/>
            <person name="Clum A."/>
            <person name="Steindorff A."/>
            <person name="Ohm R.A."/>
            <person name="Martin F."/>
            <person name="Silar P."/>
            <person name="Natvig D.O."/>
            <person name="Lalanne C."/>
            <person name="Gautier V."/>
            <person name="Ament-Velasquez S.L."/>
            <person name="Kruys A."/>
            <person name="Hutchinson M.I."/>
            <person name="Powell A.J."/>
            <person name="Barry K."/>
            <person name="Miller A.N."/>
            <person name="Grigoriev I.V."/>
            <person name="Debuchy R."/>
            <person name="Gladieux P."/>
            <person name="Hiltunen Thoren M."/>
            <person name="Johannesson H."/>
        </authorList>
    </citation>
    <scope>NUCLEOTIDE SEQUENCE</scope>
    <source>
        <strain evidence="3">CBS 168.71</strain>
    </source>
</reference>
<dbReference type="InterPro" id="IPR011990">
    <property type="entry name" value="TPR-like_helical_dom_sf"/>
</dbReference>
<evidence type="ECO:0000256" key="2">
    <source>
        <dbReference type="SAM" id="MobiDB-lite"/>
    </source>
</evidence>
<evidence type="ECO:0008006" key="5">
    <source>
        <dbReference type="Google" id="ProtNLM"/>
    </source>
</evidence>
<dbReference type="EMBL" id="JAUEPN010000002">
    <property type="protein sequence ID" value="KAK3299007.1"/>
    <property type="molecule type" value="Genomic_DNA"/>
</dbReference>
<gene>
    <name evidence="3" type="ORF">B0H64DRAFT_354723</name>
</gene>
<organism evidence="3 4">
    <name type="scientific">Chaetomium fimeti</name>
    <dbReference type="NCBI Taxonomy" id="1854472"/>
    <lineage>
        <taxon>Eukaryota</taxon>
        <taxon>Fungi</taxon>
        <taxon>Dikarya</taxon>
        <taxon>Ascomycota</taxon>
        <taxon>Pezizomycotina</taxon>
        <taxon>Sordariomycetes</taxon>
        <taxon>Sordariomycetidae</taxon>
        <taxon>Sordariales</taxon>
        <taxon>Chaetomiaceae</taxon>
        <taxon>Chaetomium</taxon>
    </lineage>
</organism>
<evidence type="ECO:0000313" key="4">
    <source>
        <dbReference type="Proteomes" id="UP001278766"/>
    </source>
</evidence>
<accession>A0AAE0HMM7</accession>
<comment type="caution">
    <text evidence="3">The sequence shown here is derived from an EMBL/GenBank/DDBJ whole genome shotgun (WGS) entry which is preliminary data.</text>
</comment>
<keyword evidence="4" id="KW-1185">Reference proteome</keyword>
<proteinExistence type="predicted"/>